<dbReference type="Gene3D" id="1.25.40.10">
    <property type="entry name" value="Tetratricopeptide repeat domain"/>
    <property type="match status" value="1"/>
</dbReference>
<accession>A0A381Q8H3</accession>
<evidence type="ECO:0000313" key="1">
    <source>
        <dbReference type="EMBL" id="SUZ75631.1"/>
    </source>
</evidence>
<proteinExistence type="predicted"/>
<organism evidence="1">
    <name type="scientific">marine metagenome</name>
    <dbReference type="NCBI Taxonomy" id="408172"/>
    <lineage>
        <taxon>unclassified sequences</taxon>
        <taxon>metagenomes</taxon>
        <taxon>ecological metagenomes</taxon>
    </lineage>
</organism>
<dbReference type="AlphaFoldDB" id="A0A381Q8H3"/>
<protein>
    <recommendedName>
        <fullName evidence="2">Tetratricopeptide repeat protein</fullName>
    </recommendedName>
</protein>
<sequence length="577" mass="62165">MAWIILAFAVPLVVKAQGRRGSEESRLLRDAAALESRGDYERAEMVLRRLLDIDPSSTGGVFALERVFRAQGKPEKILPVVDVFLDTNSSASGVRYVKLRVLADLDSLEALEVEAALWFESDPGSEEPYREVARVYEDVFGVDRAIETLRIGREATGRDDALALEMGDLLAATGAVDSAVEEWATAVGEDGSQAAGIVRRIKELEDGKENAGHQLVDHLATSGVVARQRAGARIALDLGLEDTALDLSRRVASDLEGRTREIFLSEVARRAREGGLSLVASWAYEQLGQGASTPSERRQFDQRIIDVALAAGDTTAALEAQRRVANSFSPESIDRRRATAQVIRLESARANPSRLTQLLQTFRDEFPNAPELDDLAATVAKGLQVRGDLVGAAAVLDGIEGPQSGLERAYLMLDMGEIAEGRGALLNVIEGLQPTEATDVIQFVGLLGRLSEEAADVLARAGVLAHRGIVNEAVNILVDGTDELEGKEHPPLLAEAARIADRGKAFEQGASIRTRLISEYPEAPELGDAALALARYRARTPDGIEQAIAILEELITTRPNAAVVPDARVELEKLKGG</sequence>
<gene>
    <name evidence="1" type="ORF">METZ01_LOCUS28485</name>
</gene>
<dbReference type="SUPFAM" id="SSF48452">
    <property type="entry name" value="TPR-like"/>
    <property type="match status" value="1"/>
</dbReference>
<name>A0A381Q8H3_9ZZZZ</name>
<reference evidence="1" key="1">
    <citation type="submission" date="2018-05" db="EMBL/GenBank/DDBJ databases">
        <authorList>
            <person name="Lanie J.A."/>
            <person name="Ng W.-L."/>
            <person name="Kazmierczak K.M."/>
            <person name="Andrzejewski T.M."/>
            <person name="Davidsen T.M."/>
            <person name="Wayne K.J."/>
            <person name="Tettelin H."/>
            <person name="Glass J.I."/>
            <person name="Rusch D."/>
            <person name="Podicherti R."/>
            <person name="Tsui H.-C.T."/>
            <person name="Winkler M.E."/>
        </authorList>
    </citation>
    <scope>NUCLEOTIDE SEQUENCE</scope>
</reference>
<dbReference type="EMBL" id="UINC01001252">
    <property type="protein sequence ID" value="SUZ75631.1"/>
    <property type="molecule type" value="Genomic_DNA"/>
</dbReference>
<dbReference type="InterPro" id="IPR011990">
    <property type="entry name" value="TPR-like_helical_dom_sf"/>
</dbReference>
<evidence type="ECO:0008006" key="2">
    <source>
        <dbReference type="Google" id="ProtNLM"/>
    </source>
</evidence>